<accession>A0A9P6MV58</accession>
<name>A0A9P6MV58_9FUNG</name>
<evidence type="ECO:0000313" key="1">
    <source>
        <dbReference type="EMBL" id="KAG0014018.1"/>
    </source>
</evidence>
<evidence type="ECO:0000313" key="2">
    <source>
        <dbReference type="Proteomes" id="UP000703661"/>
    </source>
</evidence>
<dbReference type="Proteomes" id="UP000703661">
    <property type="component" value="Unassembled WGS sequence"/>
</dbReference>
<dbReference type="AlphaFoldDB" id="A0A9P6MV58"/>
<gene>
    <name evidence="1" type="ORF">BGZ80_010701</name>
</gene>
<protein>
    <submittedName>
        <fullName evidence="1">Uncharacterized protein</fullName>
    </submittedName>
</protein>
<dbReference type="EMBL" id="JAAAID010000775">
    <property type="protein sequence ID" value="KAG0014018.1"/>
    <property type="molecule type" value="Genomic_DNA"/>
</dbReference>
<reference evidence="1" key="1">
    <citation type="journal article" date="2020" name="Fungal Divers.">
        <title>Resolving the Mortierellaceae phylogeny through synthesis of multi-gene phylogenetics and phylogenomics.</title>
        <authorList>
            <person name="Vandepol N."/>
            <person name="Liber J."/>
            <person name="Desiro A."/>
            <person name="Na H."/>
            <person name="Kennedy M."/>
            <person name="Barry K."/>
            <person name="Grigoriev I.V."/>
            <person name="Miller A.N."/>
            <person name="O'Donnell K."/>
            <person name="Stajich J.E."/>
            <person name="Bonito G."/>
        </authorList>
    </citation>
    <scope>NUCLEOTIDE SEQUENCE</scope>
    <source>
        <strain evidence="1">NRRL 2769</strain>
    </source>
</reference>
<organism evidence="1 2">
    <name type="scientific">Entomortierella chlamydospora</name>
    <dbReference type="NCBI Taxonomy" id="101097"/>
    <lineage>
        <taxon>Eukaryota</taxon>
        <taxon>Fungi</taxon>
        <taxon>Fungi incertae sedis</taxon>
        <taxon>Mucoromycota</taxon>
        <taxon>Mortierellomycotina</taxon>
        <taxon>Mortierellomycetes</taxon>
        <taxon>Mortierellales</taxon>
        <taxon>Mortierellaceae</taxon>
        <taxon>Entomortierella</taxon>
    </lineage>
</organism>
<keyword evidence="2" id="KW-1185">Reference proteome</keyword>
<proteinExistence type="predicted"/>
<sequence length="111" mass="12679">MTSTSTETPTSPGLIQTLEDQVLELADHEAWLDAQIRELEFANNQDCQDDNRKLAQLLSEETATMKETTASQESGSNRRMAQRIEEELKNINIKYNVISNVLQVIYLFKMT</sequence>
<comment type="caution">
    <text evidence="1">The sequence shown here is derived from an EMBL/GenBank/DDBJ whole genome shotgun (WGS) entry which is preliminary data.</text>
</comment>
<feature type="non-terminal residue" evidence="1">
    <location>
        <position position="1"/>
    </location>
</feature>